<sequence length="226" mass="24476">MVKFNPISLHYFTLLIIFHIQFSQVSATTIKPTTKDQVACSPCQIPPSPPPPSLPPPSPPPPSDNTNCPPPPSPPSPSSSYYSPPPPKSPSYYYSPPPPGGAIGGLVNPPPISYYPGPPPPNPIVPYFPFYYHNPPHPHSSSKPIVAKPGSSACYVVLAVEARQCGKEKARGSSRRLGKMQERRDPSANAMKASVAVIKGEMAEETRAVERMSRIRMVLGARQFEE</sequence>
<dbReference type="PANTHER" id="PTHR37702:SF9">
    <property type="entry name" value="PROLINE-RICH FAMILY PROTEIN"/>
    <property type="match status" value="1"/>
</dbReference>
<feature type="compositionally biased region" description="Pro residues" evidence="1">
    <location>
        <begin position="44"/>
        <end position="83"/>
    </location>
</feature>
<keyword evidence="4" id="KW-1185">Reference proteome</keyword>
<feature type="signal peptide" evidence="2">
    <location>
        <begin position="1"/>
        <end position="27"/>
    </location>
</feature>
<organism evidence="3 4">
    <name type="scientific">Coptis chinensis</name>
    <dbReference type="NCBI Taxonomy" id="261450"/>
    <lineage>
        <taxon>Eukaryota</taxon>
        <taxon>Viridiplantae</taxon>
        <taxon>Streptophyta</taxon>
        <taxon>Embryophyta</taxon>
        <taxon>Tracheophyta</taxon>
        <taxon>Spermatophyta</taxon>
        <taxon>Magnoliopsida</taxon>
        <taxon>Ranunculales</taxon>
        <taxon>Ranunculaceae</taxon>
        <taxon>Coptidoideae</taxon>
        <taxon>Coptis</taxon>
    </lineage>
</organism>
<dbReference type="AlphaFoldDB" id="A0A835HXW6"/>
<reference evidence="3 4" key="1">
    <citation type="submission" date="2020-10" db="EMBL/GenBank/DDBJ databases">
        <title>The Coptis chinensis genome and diversification of protoberbering-type alkaloids.</title>
        <authorList>
            <person name="Wang B."/>
            <person name="Shu S."/>
            <person name="Song C."/>
            <person name="Liu Y."/>
        </authorList>
    </citation>
    <scope>NUCLEOTIDE SEQUENCE [LARGE SCALE GENOMIC DNA]</scope>
    <source>
        <strain evidence="3">HL-2020</strain>
        <tissue evidence="3">Leaf</tissue>
    </source>
</reference>
<accession>A0A835HXW6</accession>
<name>A0A835HXW6_9MAGN</name>
<dbReference type="PRINTS" id="PR01217">
    <property type="entry name" value="PRICHEXTENSN"/>
</dbReference>
<feature type="chain" id="PRO_5032519687" evidence="2">
    <location>
        <begin position="28"/>
        <end position="226"/>
    </location>
</feature>
<keyword evidence="2" id="KW-0732">Signal</keyword>
<proteinExistence type="predicted"/>
<evidence type="ECO:0000313" key="4">
    <source>
        <dbReference type="Proteomes" id="UP000631114"/>
    </source>
</evidence>
<dbReference type="Proteomes" id="UP000631114">
    <property type="component" value="Unassembled WGS sequence"/>
</dbReference>
<protein>
    <submittedName>
        <fullName evidence="3">Uncharacterized protein</fullName>
    </submittedName>
</protein>
<feature type="region of interest" description="Disordered" evidence="1">
    <location>
        <begin position="169"/>
        <end position="191"/>
    </location>
</feature>
<dbReference type="EMBL" id="JADFTS010000005">
    <property type="protein sequence ID" value="KAF9607184.1"/>
    <property type="molecule type" value="Genomic_DNA"/>
</dbReference>
<feature type="region of interest" description="Disordered" evidence="1">
    <location>
        <begin position="38"/>
        <end position="83"/>
    </location>
</feature>
<dbReference type="PANTHER" id="PTHR37702">
    <property type="entry name" value="PROLINE-RICH FAMILY PROTEIN"/>
    <property type="match status" value="1"/>
</dbReference>
<evidence type="ECO:0000313" key="3">
    <source>
        <dbReference type="EMBL" id="KAF9607184.1"/>
    </source>
</evidence>
<comment type="caution">
    <text evidence="3">The sequence shown here is derived from an EMBL/GenBank/DDBJ whole genome shotgun (WGS) entry which is preliminary data.</text>
</comment>
<gene>
    <name evidence="3" type="ORF">IFM89_033391</name>
</gene>
<evidence type="ECO:0000256" key="1">
    <source>
        <dbReference type="SAM" id="MobiDB-lite"/>
    </source>
</evidence>
<evidence type="ECO:0000256" key="2">
    <source>
        <dbReference type="SAM" id="SignalP"/>
    </source>
</evidence>